<proteinExistence type="predicted"/>
<feature type="compositionally biased region" description="Polar residues" evidence="1">
    <location>
        <begin position="83"/>
        <end position="95"/>
    </location>
</feature>
<gene>
    <name evidence="2" type="ORF">AVEN_211086_1</name>
</gene>
<comment type="caution">
    <text evidence="2">The sequence shown here is derived from an EMBL/GenBank/DDBJ whole genome shotgun (WGS) entry which is preliminary data.</text>
</comment>
<organism evidence="2 3">
    <name type="scientific">Araneus ventricosus</name>
    <name type="common">Orbweaver spider</name>
    <name type="synonym">Epeira ventricosa</name>
    <dbReference type="NCBI Taxonomy" id="182803"/>
    <lineage>
        <taxon>Eukaryota</taxon>
        <taxon>Metazoa</taxon>
        <taxon>Ecdysozoa</taxon>
        <taxon>Arthropoda</taxon>
        <taxon>Chelicerata</taxon>
        <taxon>Arachnida</taxon>
        <taxon>Araneae</taxon>
        <taxon>Araneomorphae</taxon>
        <taxon>Entelegynae</taxon>
        <taxon>Araneoidea</taxon>
        <taxon>Araneidae</taxon>
        <taxon>Araneus</taxon>
    </lineage>
</organism>
<name>A0A4Y2GSM8_ARAVE</name>
<sequence>MRRENLSSRSKTYEIWSKWIGSGGIPKNSKSKTLSTDFNLAPRCKGSGKTKDLPTLGHRVEARDETRGAGGRKKLKEGGTGGRNSATLNLVSKQT</sequence>
<evidence type="ECO:0000256" key="1">
    <source>
        <dbReference type="SAM" id="MobiDB-lite"/>
    </source>
</evidence>
<dbReference type="EMBL" id="BGPR01001562">
    <property type="protein sequence ID" value="GBM56750.1"/>
    <property type="molecule type" value="Genomic_DNA"/>
</dbReference>
<dbReference type="AlphaFoldDB" id="A0A4Y2GSM8"/>
<protein>
    <submittedName>
        <fullName evidence="2">Uncharacterized protein</fullName>
    </submittedName>
</protein>
<accession>A0A4Y2GSM8</accession>
<evidence type="ECO:0000313" key="2">
    <source>
        <dbReference type="EMBL" id="GBM56750.1"/>
    </source>
</evidence>
<dbReference type="Proteomes" id="UP000499080">
    <property type="component" value="Unassembled WGS sequence"/>
</dbReference>
<evidence type="ECO:0000313" key="3">
    <source>
        <dbReference type="Proteomes" id="UP000499080"/>
    </source>
</evidence>
<keyword evidence="3" id="KW-1185">Reference proteome</keyword>
<feature type="region of interest" description="Disordered" evidence="1">
    <location>
        <begin position="61"/>
        <end position="95"/>
    </location>
</feature>
<reference evidence="2 3" key="1">
    <citation type="journal article" date="2019" name="Sci. Rep.">
        <title>Orb-weaving spider Araneus ventricosus genome elucidates the spidroin gene catalogue.</title>
        <authorList>
            <person name="Kono N."/>
            <person name="Nakamura H."/>
            <person name="Ohtoshi R."/>
            <person name="Moran D.A.P."/>
            <person name="Shinohara A."/>
            <person name="Yoshida Y."/>
            <person name="Fujiwara M."/>
            <person name="Mori M."/>
            <person name="Tomita M."/>
            <person name="Arakawa K."/>
        </authorList>
    </citation>
    <scope>NUCLEOTIDE SEQUENCE [LARGE SCALE GENOMIC DNA]</scope>
</reference>